<dbReference type="Pfam" id="PF01263">
    <property type="entry name" value="Aldose_epim"/>
    <property type="match status" value="1"/>
</dbReference>
<dbReference type="PANTHER" id="PTHR10091:SF0">
    <property type="entry name" value="GALACTOSE MUTAROTASE"/>
    <property type="match status" value="1"/>
</dbReference>
<sequence length="327" mass="36853">MITLKNQHGLEVTLSEFGGTLVNLLVPDGNGKKIDVVLGYDSDAEYEKGGTFFGAIVGRVANRIAGGKFSLNQKEYTLDQNDHENNLHSGMNFYSKRKWNVKEADENRVTFTLFSPDKDQGYPGNVEISVTYELTPENELLISYGAAPDEDTLINMTNHSYFNLSGHDGGSVLEQKVWIDADGFTPTNEDLIPTGEIRSVENTPMDFRKEKKIGKEINEDYEPLNIAGGYDHNWVLNGSGYRKVAYLYAEDTNVKMEVYTDLPGMQFYTGNFIEKENGKNGAVYKKRHGLCFETQYFPDAVNQEAFQSPITKKGATYQTKTGYKFYF</sequence>
<keyword evidence="6 8" id="KW-0413">Isomerase</keyword>
<evidence type="ECO:0000313" key="10">
    <source>
        <dbReference type="Proteomes" id="UP001523566"/>
    </source>
</evidence>
<name>A0ABT1E7E5_9FIRM</name>
<dbReference type="Gene3D" id="2.70.98.10">
    <property type="match status" value="1"/>
</dbReference>
<dbReference type="InterPro" id="IPR011013">
    <property type="entry name" value="Gal_mutarotase_sf_dom"/>
</dbReference>
<evidence type="ECO:0000256" key="4">
    <source>
        <dbReference type="ARBA" id="ARBA00013185"/>
    </source>
</evidence>
<dbReference type="CDD" id="cd09019">
    <property type="entry name" value="galactose_mutarotase_like"/>
    <property type="match status" value="1"/>
</dbReference>
<dbReference type="RefSeq" id="WP_262065541.1">
    <property type="nucleotide sequence ID" value="NZ_JAMXOD010000005.1"/>
</dbReference>
<keyword evidence="10" id="KW-1185">Reference proteome</keyword>
<evidence type="ECO:0000256" key="6">
    <source>
        <dbReference type="ARBA" id="ARBA00023235"/>
    </source>
</evidence>
<evidence type="ECO:0000256" key="1">
    <source>
        <dbReference type="ARBA" id="ARBA00001614"/>
    </source>
</evidence>
<dbReference type="PROSITE" id="PS00545">
    <property type="entry name" value="ALDOSE_1_EPIMERASE"/>
    <property type="match status" value="1"/>
</dbReference>
<dbReference type="NCBIfam" id="NF008277">
    <property type="entry name" value="PRK11055.1"/>
    <property type="match status" value="1"/>
</dbReference>
<evidence type="ECO:0000313" key="9">
    <source>
        <dbReference type="EMBL" id="MCP1101753.1"/>
    </source>
</evidence>
<organism evidence="9 10">
    <name type="scientific">Aequitasia blattaphilus</name>
    <dbReference type="NCBI Taxonomy" id="2949332"/>
    <lineage>
        <taxon>Bacteria</taxon>
        <taxon>Bacillati</taxon>
        <taxon>Bacillota</taxon>
        <taxon>Clostridia</taxon>
        <taxon>Lachnospirales</taxon>
        <taxon>Lachnospiraceae</taxon>
        <taxon>Aequitasia</taxon>
    </lineage>
</organism>
<dbReference type="InterPro" id="IPR018052">
    <property type="entry name" value="Ald1_epimerase_CS"/>
</dbReference>
<dbReference type="Proteomes" id="UP001523566">
    <property type="component" value="Unassembled WGS sequence"/>
</dbReference>
<dbReference type="InterPro" id="IPR047215">
    <property type="entry name" value="Galactose_mutarotase-like"/>
</dbReference>
<gene>
    <name evidence="9" type="ORF">NK125_04905</name>
</gene>
<evidence type="ECO:0000256" key="7">
    <source>
        <dbReference type="ARBA" id="ARBA00023277"/>
    </source>
</evidence>
<dbReference type="PIRSF" id="PIRSF005096">
    <property type="entry name" value="GALM"/>
    <property type="match status" value="1"/>
</dbReference>
<evidence type="ECO:0000256" key="2">
    <source>
        <dbReference type="ARBA" id="ARBA00005028"/>
    </source>
</evidence>
<dbReference type="InterPro" id="IPR015443">
    <property type="entry name" value="Aldose_1-epimerase"/>
</dbReference>
<comment type="catalytic activity">
    <reaction evidence="1 8">
        <text>alpha-D-glucose = beta-D-glucose</text>
        <dbReference type="Rhea" id="RHEA:10264"/>
        <dbReference type="ChEBI" id="CHEBI:15903"/>
        <dbReference type="ChEBI" id="CHEBI:17925"/>
        <dbReference type="EC" id="5.1.3.3"/>
    </reaction>
</comment>
<protein>
    <recommendedName>
        <fullName evidence="5 8">Aldose 1-epimerase</fullName>
        <ecNumber evidence="4 8">5.1.3.3</ecNumber>
    </recommendedName>
</protein>
<evidence type="ECO:0000256" key="8">
    <source>
        <dbReference type="PIRNR" id="PIRNR005096"/>
    </source>
</evidence>
<keyword evidence="7 8" id="KW-0119">Carbohydrate metabolism</keyword>
<dbReference type="EMBL" id="JAMZFW010000005">
    <property type="protein sequence ID" value="MCP1101753.1"/>
    <property type="molecule type" value="Genomic_DNA"/>
</dbReference>
<dbReference type="EC" id="5.1.3.3" evidence="4 8"/>
<dbReference type="SUPFAM" id="SSF74650">
    <property type="entry name" value="Galactose mutarotase-like"/>
    <property type="match status" value="1"/>
</dbReference>
<proteinExistence type="inferred from homology"/>
<reference evidence="9 10" key="1">
    <citation type="journal article" date="2022" name="Genome Biol. Evol.">
        <title>Host diet, physiology and behaviors set the stage for Lachnospiraceae cladogenesis.</title>
        <authorList>
            <person name="Vera-Ponce De Leon A."/>
            <person name="Schneider M."/>
            <person name="Jahnes B.C."/>
            <person name="Sadowski V."/>
            <person name="Camuy-Velez L.A."/>
            <person name="Duan J."/>
            <person name="Sabree Z.L."/>
        </authorList>
    </citation>
    <scope>NUCLEOTIDE SEQUENCE [LARGE SCALE GENOMIC DNA]</scope>
    <source>
        <strain evidence="9 10">PAL113</strain>
    </source>
</reference>
<evidence type="ECO:0000256" key="3">
    <source>
        <dbReference type="ARBA" id="ARBA00006206"/>
    </source>
</evidence>
<dbReference type="InterPro" id="IPR014718">
    <property type="entry name" value="GH-type_carb-bd"/>
</dbReference>
<comment type="pathway">
    <text evidence="2 8">Carbohydrate metabolism; hexose metabolism.</text>
</comment>
<dbReference type="PANTHER" id="PTHR10091">
    <property type="entry name" value="ALDOSE-1-EPIMERASE"/>
    <property type="match status" value="1"/>
</dbReference>
<comment type="similarity">
    <text evidence="3 8">Belongs to the aldose epimerase family.</text>
</comment>
<evidence type="ECO:0000256" key="5">
    <source>
        <dbReference type="ARBA" id="ARBA00014165"/>
    </source>
</evidence>
<comment type="caution">
    <text evidence="9">The sequence shown here is derived from an EMBL/GenBank/DDBJ whole genome shotgun (WGS) entry which is preliminary data.</text>
</comment>
<accession>A0ABT1E7E5</accession>
<dbReference type="InterPro" id="IPR008183">
    <property type="entry name" value="Aldose_1/G6P_1-epimerase"/>
</dbReference>